<evidence type="ECO:0000259" key="2">
    <source>
        <dbReference type="Pfam" id="PF13193"/>
    </source>
</evidence>
<feature type="domain" description="AMP-binding enzyme C-terminal" evidence="2">
    <location>
        <begin position="454"/>
        <end position="532"/>
    </location>
</feature>
<proteinExistence type="predicted"/>
<organism evidence="3 4">
    <name type="scientific">Lecanosticta acicola</name>
    <dbReference type="NCBI Taxonomy" id="111012"/>
    <lineage>
        <taxon>Eukaryota</taxon>
        <taxon>Fungi</taxon>
        <taxon>Dikarya</taxon>
        <taxon>Ascomycota</taxon>
        <taxon>Pezizomycotina</taxon>
        <taxon>Dothideomycetes</taxon>
        <taxon>Dothideomycetidae</taxon>
        <taxon>Mycosphaerellales</taxon>
        <taxon>Mycosphaerellaceae</taxon>
        <taxon>Lecanosticta</taxon>
    </lineage>
</organism>
<dbReference type="EMBL" id="CAVMBE010000011">
    <property type="protein sequence ID" value="CAK3911216.1"/>
    <property type="molecule type" value="Genomic_DNA"/>
</dbReference>
<dbReference type="Proteomes" id="UP001296104">
    <property type="component" value="Unassembled WGS sequence"/>
</dbReference>
<dbReference type="Gene3D" id="3.40.50.12780">
    <property type="entry name" value="N-terminal domain of ligase-like"/>
    <property type="match status" value="1"/>
</dbReference>
<dbReference type="SUPFAM" id="SSF56801">
    <property type="entry name" value="Acetyl-CoA synthetase-like"/>
    <property type="match status" value="1"/>
</dbReference>
<dbReference type="InterPro" id="IPR025110">
    <property type="entry name" value="AMP-bd_C"/>
</dbReference>
<dbReference type="CDD" id="cd05911">
    <property type="entry name" value="Firefly_Luc_like"/>
    <property type="match status" value="1"/>
</dbReference>
<dbReference type="PANTHER" id="PTHR24096:SF422">
    <property type="entry name" value="BCDNA.GH02901"/>
    <property type="match status" value="1"/>
</dbReference>
<evidence type="ECO:0000313" key="3">
    <source>
        <dbReference type="EMBL" id="CAK3911216.1"/>
    </source>
</evidence>
<accession>A0AAI8YV96</accession>
<dbReference type="InterPro" id="IPR045851">
    <property type="entry name" value="AMP-bd_C_sf"/>
</dbReference>
<dbReference type="PANTHER" id="PTHR24096">
    <property type="entry name" value="LONG-CHAIN-FATTY-ACID--COA LIGASE"/>
    <property type="match status" value="1"/>
</dbReference>
<feature type="domain" description="AMP-dependent synthetase/ligase" evidence="1">
    <location>
        <begin position="49"/>
        <end position="403"/>
    </location>
</feature>
<dbReference type="PROSITE" id="PS00455">
    <property type="entry name" value="AMP_BINDING"/>
    <property type="match status" value="1"/>
</dbReference>
<dbReference type="Gene3D" id="3.30.300.30">
    <property type="match status" value="1"/>
</dbReference>
<comment type="caution">
    <text evidence="3">The sequence shown here is derived from an EMBL/GenBank/DDBJ whole genome shotgun (WGS) entry which is preliminary data.</text>
</comment>
<reference evidence="3" key="1">
    <citation type="submission" date="2023-11" db="EMBL/GenBank/DDBJ databases">
        <authorList>
            <person name="Alioto T."/>
            <person name="Alioto T."/>
            <person name="Gomez Garrido J."/>
        </authorList>
    </citation>
    <scope>NUCLEOTIDE SEQUENCE</scope>
</reference>
<dbReference type="AlphaFoldDB" id="A0AAI8YV96"/>
<keyword evidence="3" id="KW-0436">Ligase</keyword>
<gene>
    <name evidence="3" type="ORF">LECACI_7A002619</name>
</gene>
<sequence length="559" mass="62427">MPRFQSLQQDILLPRDITTWQWLFEEPTYSPLHRFPASQLGGFTDAISKERLSWQQVKDNATYLSTALVTNYGLKEGQTISLFSANTIWYPVAMHATLRVGGRVSGASPAYNVEEMTYALQKADAKFLMTHPDSMDVAIKAAQKAGVKRENIFLLEGRLNGFRNIRELVEEGKKASQQVPYYRIPKGKTNFDVCGFLSFSSGTTGLPKAVMIAHQNVIAQCLQVMQITPSDHKRVLAVLPSFHITGLVHVLHLPILINAEVYFLPQFTMQAMLDTVTEYKIPELLLVPPILIRMVRDPIVDKYDLSFLRRFSSGAAPLSEEILQLLKTKFPQTGFKQGYGMTESCSCITAHPPHYYDYKYGHQVGTVCASTTVKILKDDGTECGLNEPGEICANGPQIVMGYLNNEKATKETFDEEGYLHTGDVGSIDSNGIITISDRIKELIKVKGIGVAPAELEDLLLGHPKIEDVAVLGIPDDYSGEVPKAFIQPKPDQKPSAELGREILKYVRESKERNKRVREIEFVESVPKSASGKILRRILRDQQKKGEGKGVVVREERANL</sequence>
<evidence type="ECO:0000259" key="1">
    <source>
        <dbReference type="Pfam" id="PF00501"/>
    </source>
</evidence>
<dbReference type="InterPro" id="IPR020845">
    <property type="entry name" value="AMP-binding_CS"/>
</dbReference>
<keyword evidence="4" id="KW-1185">Reference proteome</keyword>
<dbReference type="InterPro" id="IPR000873">
    <property type="entry name" value="AMP-dep_synth/lig_dom"/>
</dbReference>
<dbReference type="GO" id="GO:0016405">
    <property type="term" value="F:CoA-ligase activity"/>
    <property type="evidence" value="ECO:0007669"/>
    <property type="project" value="TreeGrafter"/>
</dbReference>
<name>A0AAI8YV96_9PEZI</name>
<dbReference type="InterPro" id="IPR042099">
    <property type="entry name" value="ANL_N_sf"/>
</dbReference>
<evidence type="ECO:0000313" key="4">
    <source>
        <dbReference type="Proteomes" id="UP001296104"/>
    </source>
</evidence>
<protein>
    <submittedName>
        <fullName evidence="3">Related to phenylacetyl- ligase</fullName>
    </submittedName>
</protein>
<dbReference type="Pfam" id="PF13193">
    <property type="entry name" value="AMP-binding_C"/>
    <property type="match status" value="1"/>
</dbReference>
<dbReference type="Pfam" id="PF00501">
    <property type="entry name" value="AMP-binding"/>
    <property type="match status" value="1"/>
</dbReference>